<dbReference type="GO" id="GO:0016787">
    <property type="term" value="F:hydrolase activity"/>
    <property type="evidence" value="ECO:0007669"/>
    <property type="project" value="UniProtKB-KW"/>
</dbReference>
<dbReference type="OrthoDB" id="3181909at2"/>
<dbReference type="InterPro" id="IPR050300">
    <property type="entry name" value="GDXG_lipolytic_enzyme"/>
</dbReference>
<reference evidence="5 6" key="1">
    <citation type="submission" date="2018-08" db="EMBL/GenBank/DDBJ databases">
        <title>Sequencing the genomes of 1000 actinobacteria strains.</title>
        <authorList>
            <person name="Klenk H.-P."/>
        </authorList>
    </citation>
    <scope>NUCLEOTIDE SEQUENCE [LARGE SCALE GENOMIC DNA]</scope>
    <source>
        <strain evidence="5 6">DSM 44099</strain>
    </source>
</reference>
<dbReference type="EMBL" id="QUMQ01000001">
    <property type="protein sequence ID" value="REF98298.1"/>
    <property type="molecule type" value="Genomic_DNA"/>
</dbReference>
<dbReference type="Pfam" id="PF07859">
    <property type="entry name" value="Abhydrolase_3"/>
    <property type="match status" value="1"/>
</dbReference>
<dbReference type="PANTHER" id="PTHR48081:SF8">
    <property type="entry name" value="ALPHA_BETA HYDROLASE FOLD-3 DOMAIN-CONTAINING PROTEIN-RELATED"/>
    <property type="match status" value="1"/>
</dbReference>
<dbReference type="Proteomes" id="UP000256913">
    <property type="component" value="Unassembled WGS sequence"/>
</dbReference>
<comment type="similarity">
    <text evidence="1">Belongs to the 'GDXG' lipolytic enzyme family.</text>
</comment>
<dbReference type="InterPro" id="IPR033140">
    <property type="entry name" value="Lipase_GDXG_put_SER_AS"/>
</dbReference>
<accession>A0A3D9ZLN4</accession>
<evidence type="ECO:0000256" key="2">
    <source>
        <dbReference type="ARBA" id="ARBA00022801"/>
    </source>
</evidence>
<evidence type="ECO:0000256" key="1">
    <source>
        <dbReference type="ARBA" id="ARBA00010515"/>
    </source>
</evidence>
<gene>
    <name evidence="5" type="ORF">DFJ67_4314</name>
</gene>
<comment type="caution">
    <text evidence="5">The sequence shown here is derived from an EMBL/GenBank/DDBJ whole genome shotgun (WGS) entry which is preliminary data.</text>
</comment>
<organism evidence="5 6">
    <name type="scientific">Asanoa ferruginea</name>
    <dbReference type="NCBI Taxonomy" id="53367"/>
    <lineage>
        <taxon>Bacteria</taxon>
        <taxon>Bacillati</taxon>
        <taxon>Actinomycetota</taxon>
        <taxon>Actinomycetes</taxon>
        <taxon>Micromonosporales</taxon>
        <taxon>Micromonosporaceae</taxon>
        <taxon>Asanoa</taxon>
    </lineage>
</organism>
<dbReference type="PROSITE" id="PS01174">
    <property type="entry name" value="LIPASE_GDXG_SER"/>
    <property type="match status" value="1"/>
</dbReference>
<dbReference type="InterPro" id="IPR029058">
    <property type="entry name" value="AB_hydrolase_fold"/>
</dbReference>
<dbReference type="InterPro" id="IPR013094">
    <property type="entry name" value="AB_hydrolase_3"/>
</dbReference>
<feature type="domain" description="Alpha/beta hydrolase fold-3" evidence="4">
    <location>
        <begin position="74"/>
        <end position="275"/>
    </location>
</feature>
<keyword evidence="6" id="KW-1185">Reference proteome</keyword>
<sequence length="312" mass="32937">MLTPEARAIVDAIRSAAPPPEQIGPAAARKASDDRRAAQVRELEPIAKVEDLLVGDVPVRIYRPATGTVLSGTVFAHGGGWVLCDLDSHDPLCRSIANRARTVVVSVDYRRAPEARFPAAIDDVYAVLCWVAEHAADLGIDPARLAVAGDSAGGNLAAAAAIRARDTGGPALAAQLLLYPVLDGRMDTDSYRRFGHGFGLEATSMAWYWDQYVPDQADRSDPLAAPARADRLDGLPPAIIAAAECDPLCDEATAYAERLGNAWVRTYPSGFHGFLSLPPGLLPVADEALAEVTSRLGQALAPPSTDSTAPLT</sequence>
<dbReference type="Gene3D" id="3.40.50.1820">
    <property type="entry name" value="alpha/beta hydrolase"/>
    <property type="match status" value="1"/>
</dbReference>
<protein>
    <submittedName>
        <fullName evidence="5">Acetyl esterase</fullName>
    </submittedName>
</protein>
<proteinExistence type="inferred from homology"/>
<evidence type="ECO:0000259" key="4">
    <source>
        <dbReference type="Pfam" id="PF07859"/>
    </source>
</evidence>
<keyword evidence="2" id="KW-0378">Hydrolase</keyword>
<evidence type="ECO:0000313" key="6">
    <source>
        <dbReference type="Proteomes" id="UP000256913"/>
    </source>
</evidence>
<evidence type="ECO:0000256" key="3">
    <source>
        <dbReference type="PROSITE-ProRule" id="PRU10038"/>
    </source>
</evidence>
<feature type="active site" evidence="3">
    <location>
        <position position="151"/>
    </location>
</feature>
<evidence type="ECO:0000313" key="5">
    <source>
        <dbReference type="EMBL" id="REF98298.1"/>
    </source>
</evidence>
<dbReference type="RefSeq" id="WP_116069599.1">
    <property type="nucleotide sequence ID" value="NZ_BONB01000062.1"/>
</dbReference>
<dbReference type="AlphaFoldDB" id="A0A3D9ZLN4"/>
<dbReference type="SUPFAM" id="SSF53474">
    <property type="entry name" value="alpha/beta-Hydrolases"/>
    <property type="match status" value="1"/>
</dbReference>
<dbReference type="PANTHER" id="PTHR48081">
    <property type="entry name" value="AB HYDROLASE SUPERFAMILY PROTEIN C4A8.06C"/>
    <property type="match status" value="1"/>
</dbReference>
<name>A0A3D9ZLN4_9ACTN</name>